<dbReference type="EMBL" id="GBRH01239963">
    <property type="protein sequence ID" value="JAD57932.1"/>
    <property type="molecule type" value="Transcribed_RNA"/>
</dbReference>
<name>A0A0A9BF57_ARUDO</name>
<proteinExistence type="predicted"/>
<dbReference type="AlphaFoldDB" id="A0A0A9BF57"/>
<evidence type="ECO:0000313" key="1">
    <source>
        <dbReference type="EMBL" id="JAD57932.1"/>
    </source>
</evidence>
<sequence>MGPLFHPLPTLATLSPLLPSLPPLSPCSLRLIQSRRILR</sequence>
<reference evidence="1" key="1">
    <citation type="submission" date="2014-09" db="EMBL/GenBank/DDBJ databases">
        <authorList>
            <person name="Magalhaes I.L.F."/>
            <person name="Oliveira U."/>
            <person name="Santos F.R."/>
            <person name="Vidigal T.H.D.A."/>
            <person name="Brescovit A.D."/>
            <person name="Santos A.J."/>
        </authorList>
    </citation>
    <scope>NUCLEOTIDE SEQUENCE</scope>
    <source>
        <tissue evidence="1">Shoot tissue taken approximately 20 cm above the soil surface</tissue>
    </source>
</reference>
<protein>
    <submittedName>
        <fullName evidence="1">Uncharacterized protein</fullName>
    </submittedName>
</protein>
<organism evidence="1">
    <name type="scientific">Arundo donax</name>
    <name type="common">Giant reed</name>
    <name type="synonym">Donax arundinaceus</name>
    <dbReference type="NCBI Taxonomy" id="35708"/>
    <lineage>
        <taxon>Eukaryota</taxon>
        <taxon>Viridiplantae</taxon>
        <taxon>Streptophyta</taxon>
        <taxon>Embryophyta</taxon>
        <taxon>Tracheophyta</taxon>
        <taxon>Spermatophyta</taxon>
        <taxon>Magnoliopsida</taxon>
        <taxon>Liliopsida</taxon>
        <taxon>Poales</taxon>
        <taxon>Poaceae</taxon>
        <taxon>PACMAD clade</taxon>
        <taxon>Arundinoideae</taxon>
        <taxon>Arundineae</taxon>
        <taxon>Arundo</taxon>
    </lineage>
</organism>
<accession>A0A0A9BF57</accession>
<reference evidence="1" key="2">
    <citation type="journal article" date="2015" name="Data Brief">
        <title>Shoot transcriptome of the giant reed, Arundo donax.</title>
        <authorList>
            <person name="Barrero R.A."/>
            <person name="Guerrero F.D."/>
            <person name="Moolhuijzen P."/>
            <person name="Goolsby J.A."/>
            <person name="Tidwell J."/>
            <person name="Bellgard S.E."/>
            <person name="Bellgard M.I."/>
        </authorList>
    </citation>
    <scope>NUCLEOTIDE SEQUENCE</scope>
    <source>
        <tissue evidence="1">Shoot tissue taken approximately 20 cm above the soil surface</tissue>
    </source>
</reference>